<comment type="similarity">
    <text evidence="3">Belongs to the P-Pant transferase superfamily. EntD family.</text>
</comment>
<evidence type="ECO:0000256" key="3">
    <source>
        <dbReference type="ARBA" id="ARBA00008342"/>
    </source>
</evidence>
<dbReference type="InterPro" id="IPR008278">
    <property type="entry name" value="4-PPantetheinyl_Trfase_dom"/>
</dbReference>
<comment type="subunit">
    <text evidence="4">EntB, EntD, EntE, and EntF form a multienzyme complex called enterobactin synthase.</text>
</comment>
<evidence type="ECO:0000313" key="14">
    <source>
        <dbReference type="EMBL" id="MCZ0964303.1"/>
    </source>
</evidence>
<feature type="domain" description="4'-phosphopantetheinyl transferase" evidence="12">
    <location>
        <begin position="138"/>
        <end position="189"/>
    </location>
</feature>
<reference evidence="14" key="1">
    <citation type="submission" date="2022-12" db="EMBL/GenBank/DDBJ databases">
        <title>Paracoccus sp. EF6 isolated from a lake water.</title>
        <authorList>
            <person name="Liu H."/>
        </authorList>
    </citation>
    <scope>NUCLEOTIDE SEQUENCE</scope>
    <source>
        <strain evidence="14">EF6</strain>
    </source>
</reference>
<comment type="function">
    <text evidence="1">Involved in the biosynthesis of the siderophore enterobactin (enterochelin), which is a macrocyclic trimeric lactone of N-(2,3-dihydroxybenzoyl)-serine. The serine trilactone serves as a scaffolding for the three catechol functionalities that provide hexadentate coordination for the tightly ligated iron(2+) atoms. Plays an essential role in the assembly of the enterobactin by catalyzing the transfer of the 4'-phosphopantetheine (Ppant) moiety from coenzyme A to the apo-domains of both EntB (ArCP domain) and EntF (PCP domain) to yield their holo-forms which make them competent for the activation of 2,3-dihydroxybenzoate (DHB) and L-serine, respectively.</text>
</comment>
<sequence length="226" mass="24441">MDRTPAEQLAHAMRDLPLPPGGALAFVPVRTFPGASLPEAIRRWSPRRQASFAAGRLAAKDALCRAAGRDIEPPGIDSDRLPAWPDGWVGSISHTDGIAAALVAPRRAARLLGLDVERIMTDGVASDIAPEVVPELSPGSSGLPLHVEVTRAFSAKEALYKALYPLTRQFRDFGAARVDWQKGEPDEQESVRLVLTEDWSAEWPAGTVFEAVQKIAAGHVATILWR</sequence>
<dbReference type="InterPro" id="IPR037143">
    <property type="entry name" value="4-PPantetheinyl_Trfase_dom_sf"/>
</dbReference>
<evidence type="ECO:0000256" key="2">
    <source>
        <dbReference type="ARBA" id="ARBA00004993"/>
    </source>
</evidence>
<evidence type="ECO:0000259" key="12">
    <source>
        <dbReference type="Pfam" id="PF01648"/>
    </source>
</evidence>
<keyword evidence="15" id="KW-1185">Reference proteome</keyword>
<evidence type="ECO:0000256" key="8">
    <source>
        <dbReference type="ARBA" id="ARBA00029894"/>
    </source>
</evidence>
<keyword evidence="6 14" id="KW-0808">Transferase</keyword>
<evidence type="ECO:0000256" key="5">
    <source>
        <dbReference type="ARBA" id="ARBA00019087"/>
    </source>
</evidence>
<accession>A0ABT4JB46</accession>
<dbReference type="EMBL" id="JAPTYD010000085">
    <property type="protein sequence ID" value="MCZ0964303.1"/>
    <property type="molecule type" value="Genomic_DNA"/>
</dbReference>
<evidence type="ECO:0000313" key="15">
    <source>
        <dbReference type="Proteomes" id="UP001149822"/>
    </source>
</evidence>
<comment type="pathway">
    <text evidence="2">Siderophore biosynthesis; enterobactin biosynthesis.</text>
</comment>
<proteinExistence type="inferred from homology"/>
<dbReference type="InterPro" id="IPR041354">
    <property type="entry name" value="4PPT_N"/>
</dbReference>
<protein>
    <recommendedName>
        <fullName evidence="5">Enterobactin synthase component D</fullName>
    </recommendedName>
    <alternativeName>
        <fullName evidence="8">4'-phosphopantetheinyl transferase EntD</fullName>
    </alternativeName>
    <alternativeName>
        <fullName evidence="9">Enterochelin synthase D</fullName>
    </alternativeName>
</protein>
<comment type="catalytic activity">
    <reaction evidence="10">
        <text>apo-[aryl-carrier protein] + CoA = holo-[aryl-carrier protein] + adenosine 3',5'-bisphosphate + H(+)</text>
        <dbReference type="Rhea" id="RHEA:48404"/>
        <dbReference type="Rhea" id="RHEA-COMP:15903"/>
        <dbReference type="Rhea" id="RHEA-COMP:17557"/>
        <dbReference type="ChEBI" id="CHEBI:15378"/>
        <dbReference type="ChEBI" id="CHEBI:29999"/>
        <dbReference type="ChEBI" id="CHEBI:57287"/>
        <dbReference type="ChEBI" id="CHEBI:58343"/>
        <dbReference type="ChEBI" id="CHEBI:64479"/>
    </reaction>
</comment>
<evidence type="ECO:0000256" key="6">
    <source>
        <dbReference type="ARBA" id="ARBA00022679"/>
    </source>
</evidence>
<name>A0ABT4JB46_9RHOB</name>
<feature type="domain" description="4'-phosphopantetheinyl transferase N-terminal" evidence="13">
    <location>
        <begin position="40"/>
        <end position="104"/>
    </location>
</feature>
<comment type="catalytic activity">
    <reaction evidence="11">
        <text>apo-[peptidyl-carrier protein] + CoA = holo-[peptidyl-carrier protein] + adenosine 3',5'-bisphosphate + H(+)</text>
        <dbReference type="Rhea" id="RHEA:46228"/>
        <dbReference type="Rhea" id="RHEA-COMP:11479"/>
        <dbReference type="Rhea" id="RHEA-COMP:11480"/>
        <dbReference type="ChEBI" id="CHEBI:15378"/>
        <dbReference type="ChEBI" id="CHEBI:29999"/>
        <dbReference type="ChEBI" id="CHEBI:57287"/>
        <dbReference type="ChEBI" id="CHEBI:58343"/>
        <dbReference type="ChEBI" id="CHEBI:64479"/>
    </reaction>
</comment>
<dbReference type="RefSeq" id="WP_268944394.1">
    <property type="nucleotide sequence ID" value="NZ_JAPTYD010000085.1"/>
</dbReference>
<dbReference type="GO" id="GO:0016740">
    <property type="term" value="F:transferase activity"/>
    <property type="evidence" value="ECO:0007669"/>
    <property type="project" value="UniProtKB-KW"/>
</dbReference>
<dbReference type="PANTHER" id="PTHR38096:SF1">
    <property type="entry name" value="ENTEROBACTIN SYNTHASE COMPONENT D"/>
    <property type="match status" value="1"/>
</dbReference>
<gene>
    <name evidence="14" type="ORF">OU682_22280</name>
</gene>
<dbReference type="PANTHER" id="PTHR38096">
    <property type="entry name" value="ENTEROBACTIN SYNTHASE COMPONENT D"/>
    <property type="match status" value="1"/>
</dbReference>
<keyword evidence="7" id="KW-0259">Enterobactin biosynthesis</keyword>
<dbReference type="InterPro" id="IPR003542">
    <property type="entry name" value="Enbac_synth_compD-like"/>
</dbReference>
<organism evidence="14 15">
    <name type="scientific">Paracoccus benzoatiresistens</name>
    <dbReference type="NCBI Taxonomy" id="2997341"/>
    <lineage>
        <taxon>Bacteria</taxon>
        <taxon>Pseudomonadati</taxon>
        <taxon>Pseudomonadota</taxon>
        <taxon>Alphaproteobacteria</taxon>
        <taxon>Rhodobacterales</taxon>
        <taxon>Paracoccaceae</taxon>
        <taxon>Paracoccus</taxon>
    </lineage>
</organism>
<evidence type="ECO:0000256" key="11">
    <source>
        <dbReference type="ARBA" id="ARBA00049191"/>
    </source>
</evidence>
<evidence type="ECO:0000256" key="1">
    <source>
        <dbReference type="ARBA" id="ARBA00003937"/>
    </source>
</evidence>
<dbReference type="PRINTS" id="PR01399">
    <property type="entry name" value="ENTSNTHTASED"/>
</dbReference>
<evidence type="ECO:0000256" key="10">
    <source>
        <dbReference type="ARBA" id="ARBA00049176"/>
    </source>
</evidence>
<evidence type="ECO:0000259" key="13">
    <source>
        <dbReference type="Pfam" id="PF17837"/>
    </source>
</evidence>
<dbReference type="Pfam" id="PF17837">
    <property type="entry name" value="4PPT_N"/>
    <property type="match status" value="1"/>
</dbReference>
<evidence type="ECO:0000256" key="9">
    <source>
        <dbReference type="ARBA" id="ARBA00031996"/>
    </source>
</evidence>
<comment type="caution">
    <text evidence="14">The sequence shown here is derived from an EMBL/GenBank/DDBJ whole genome shotgun (WGS) entry which is preliminary data.</text>
</comment>
<dbReference type="Proteomes" id="UP001149822">
    <property type="component" value="Unassembled WGS sequence"/>
</dbReference>
<evidence type="ECO:0000256" key="7">
    <source>
        <dbReference type="ARBA" id="ARBA00023191"/>
    </source>
</evidence>
<dbReference type="SUPFAM" id="SSF56214">
    <property type="entry name" value="4'-phosphopantetheinyl transferase"/>
    <property type="match status" value="1"/>
</dbReference>
<dbReference type="Pfam" id="PF01648">
    <property type="entry name" value="ACPS"/>
    <property type="match status" value="1"/>
</dbReference>
<evidence type="ECO:0000256" key="4">
    <source>
        <dbReference type="ARBA" id="ARBA00011503"/>
    </source>
</evidence>